<dbReference type="KEGG" id="fnk:E1750_07125"/>
<dbReference type="RefSeq" id="WP_133276114.1">
    <property type="nucleotide sequence ID" value="NZ_CP037933.1"/>
</dbReference>
<dbReference type="Proteomes" id="UP000291124">
    <property type="component" value="Chromosome"/>
</dbReference>
<keyword evidence="2" id="KW-1185">Reference proteome</keyword>
<name>A0A4P6Y7H6_9FLAO</name>
<dbReference type="EMBL" id="CP037933">
    <property type="protein sequence ID" value="QBN18591.1"/>
    <property type="molecule type" value="Genomic_DNA"/>
</dbReference>
<evidence type="ECO:0000313" key="2">
    <source>
        <dbReference type="Proteomes" id="UP000291124"/>
    </source>
</evidence>
<proteinExistence type="predicted"/>
<protein>
    <submittedName>
        <fullName evidence="1">Uncharacterized protein</fullName>
    </submittedName>
</protein>
<reference evidence="2" key="1">
    <citation type="submission" date="2019-03" db="EMBL/GenBank/DDBJ databases">
        <title>Flavobacterium sp.</title>
        <authorList>
            <person name="Kim H."/>
        </authorList>
    </citation>
    <scope>NUCLEOTIDE SEQUENCE [LARGE SCALE GENOMIC DNA]</scope>
    <source>
        <strain evidence="2">GS13</strain>
    </source>
</reference>
<sequence>MSLEICKFANERIKIGKRDFETSSPKDFVLLKTEKVQQKNLTISQYSFTKIKEETKLQQI</sequence>
<evidence type="ECO:0000313" key="1">
    <source>
        <dbReference type="EMBL" id="QBN18591.1"/>
    </source>
</evidence>
<dbReference type="AlphaFoldDB" id="A0A4P6Y7H6"/>
<accession>A0A4P6Y7H6</accession>
<gene>
    <name evidence="1" type="ORF">E1750_07125</name>
</gene>
<organism evidence="1 2">
    <name type="scientific">Flavobacterium nackdongense</name>
    <dbReference type="NCBI Taxonomy" id="2547394"/>
    <lineage>
        <taxon>Bacteria</taxon>
        <taxon>Pseudomonadati</taxon>
        <taxon>Bacteroidota</taxon>
        <taxon>Flavobacteriia</taxon>
        <taxon>Flavobacteriales</taxon>
        <taxon>Flavobacteriaceae</taxon>
        <taxon>Flavobacterium</taxon>
    </lineage>
</organism>